<evidence type="ECO:0000256" key="9">
    <source>
        <dbReference type="SAM" id="Phobius"/>
    </source>
</evidence>
<dbReference type="GO" id="GO:0009401">
    <property type="term" value="P:phosphoenolpyruvate-dependent sugar phosphotransferase system"/>
    <property type="evidence" value="ECO:0007669"/>
    <property type="project" value="UniProtKB-KW"/>
</dbReference>
<evidence type="ECO:0000256" key="6">
    <source>
        <dbReference type="ARBA" id="ARBA00022692"/>
    </source>
</evidence>
<feature type="transmembrane region" description="Helical" evidence="9">
    <location>
        <begin position="63"/>
        <end position="91"/>
    </location>
</feature>
<keyword evidence="5" id="KW-0598">Phosphotransferase system</keyword>
<feature type="transmembrane region" description="Helical" evidence="9">
    <location>
        <begin position="341"/>
        <end position="361"/>
    </location>
</feature>
<keyword evidence="12" id="KW-1185">Reference proteome</keyword>
<dbReference type="GO" id="GO:0005351">
    <property type="term" value="F:carbohydrate:proton symporter activity"/>
    <property type="evidence" value="ECO:0007669"/>
    <property type="project" value="InterPro"/>
</dbReference>
<gene>
    <name evidence="11" type="ORF">C447_02512</name>
</gene>
<evidence type="ECO:0000256" key="4">
    <source>
        <dbReference type="ARBA" id="ARBA00022597"/>
    </source>
</evidence>
<evidence type="ECO:0000256" key="8">
    <source>
        <dbReference type="ARBA" id="ARBA00023136"/>
    </source>
</evidence>
<dbReference type="EMBL" id="AOMB01000006">
    <property type="protein sequence ID" value="EMA41281.1"/>
    <property type="molecule type" value="Genomic_DNA"/>
</dbReference>
<dbReference type="NCBIfam" id="TIGR01427">
    <property type="entry name" value="PTS_IIC_fructo"/>
    <property type="match status" value="1"/>
</dbReference>
<evidence type="ECO:0000256" key="3">
    <source>
        <dbReference type="ARBA" id="ARBA00022475"/>
    </source>
</evidence>
<dbReference type="PROSITE" id="PS51104">
    <property type="entry name" value="PTS_EIIC_TYPE_2"/>
    <property type="match status" value="1"/>
</dbReference>
<dbReference type="GO" id="GO:0090563">
    <property type="term" value="F:protein-phosphocysteine-sugar phosphotransferase activity"/>
    <property type="evidence" value="ECO:0007669"/>
    <property type="project" value="TreeGrafter"/>
</dbReference>
<dbReference type="InterPro" id="IPR006327">
    <property type="entry name" value="PTS_IIC_fruc"/>
</dbReference>
<evidence type="ECO:0000256" key="1">
    <source>
        <dbReference type="ARBA" id="ARBA00004429"/>
    </source>
</evidence>
<dbReference type="PANTHER" id="PTHR30505">
    <property type="entry name" value="FRUCTOSE-LIKE PERMEASE"/>
    <property type="match status" value="1"/>
</dbReference>
<sequence>MATSDSMEAAIRSYLTSVKEDLMTGVSHMIPFVTIGGIFLALAYASASVFGDVRSVFDATGTLGWFLAQVGNAGLTIMVPILGAYIAYAIADRPGLAPGFLLSYIIQQGEVLAAAGDVVGLSGGEAGAGYLGALVAGLLAGYVARWFKRRSVPEFIKPMMPVLIVPVLTMVILSPIVIFVLGVPVAIANAGLTSFLSGMQGSQALLVGAILGGMMALDMGGPINKVAYVFSVGLITEQIYAPMAAVMIGGMIPPLGLALSNFVAPQKYTAEMYENAKSAVPLGLSFITEGAIPYGAADPLRVIPAIVAGSAVGGAASMGLGVTMPAPHGGIFVVPLSNQPFAFLGCIVLGTLVTAAIATLLKPDFEVTVADLERGSGTAGATETPRSADD</sequence>
<keyword evidence="3" id="KW-1003">Cell membrane</keyword>
<keyword evidence="6 9" id="KW-0812">Transmembrane</keyword>
<evidence type="ECO:0000313" key="12">
    <source>
        <dbReference type="Proteomes" id="UP000011566"/>
    </source>
</evidence>
<organism evidence="11 12">
    <name type="scientific">Halococcus hamelinensis 100A6</name>
    <dbReference type="NCBI Taxonomy" id="1132509"/>
    <lineage>
        <taxon>Archaea</taxon>
        <taxon>Methanobacteriati</taxon>
        <taxon>Methanobacteriota</taxon>
        <taxon>Stenosarchaea group</taxon>
        <taxon>Halobacteria</taxon>
        <taxon>Halobacteriales</taxon>
        <taxon>Halococcaceae</taxon>
        <taxon>Halococcus</taxon>
    </lineage>
</organism>
<dbReference type="eggNOG" id="arCOG10196">
    <property type="taxonomic scope" value="Archaea"/>
</dbReference>
<dbReference type="Proteomes" id="UP000011566">
    <property type="component" value="Unassembled WGS sequence"/>
</dbReference>
<dbReference type="InterPro" id="IPR013014">
    <property type="entry name" value="PTS_EIIC_2"/>
</dbReference>
<evidence type="ECO:0000256" key="5">
    <source>
        <dbReference type="ARBA" id="ARBA00022683"/>
    </source>
</evidence>
<keyword evidence="7 9" id="KW-1133">Transmembrane helix</keyword>
<dbReference type="OrthoDB" id="201905at2157"/>
<evidence type="ECO:0000313" key="11">
    <source>
        <dbReference type="EMBL" id="EMA41281.1"/>
    </source>
</evidence>
<dbReference type="Pfam" id="PF02378">
    <property type="entry name" value="PTS_EIIC"/>
    <property type="match status" value="1"/>
</dbReference>
<dbReference type="InterPro" id="IPR003352">
    <property type="entry name" value="PTS_EIIC"/>
</dbReference>
<feature type="transmembrane region" description="Helical" evidence="9">
    <location>
        <begin position="229"/>
        <end position="252"/>
    </location>
</feature>
<accession>M0M6E8</accession>
<keyword evidence="2" id="KW-0813">Transport</keyword>
<evidence type="ECO:0000256" key="7">
    <source>
        <dbReference type="ARBA" id="ARBA00022989"/>
    </source>
</evidence>
<name>M0M6E8_9EURY</name>
<feature type="transmembrane region" description="Helical" evidence="9">
    <location>
        <begin position="128"/>
        <end position="147"/>
    </location>
</feature>
<feature type="transmembrane region" description="Helical" evidence="9">
    <location>
        <begin position="159"/>
        <end position="187"/>
    </location>
</feature>
<comment type="caution">
    <text evidence="11">The sequence shown here is derived from an EMBL/GenBank/DDBJ whole genome shotgun (WGS) entry which is preliminary data.</text>
</comment>
<dbReference type="RefSeq" id="WP_007690570.1">
    <property type="nucleotide sequence ID" value="NZ_AJRK01000044.1"/>
</dbReference>
<keyword evidence="4" id="KW-0762">Sugar transport</keyword>
<dbReference type="InterPro" id="IPR050864">
    <property type="entry name" value="Bacterial_PTS_Sugar_Transport"/>
</dbReference>
<feature type="domain" description="PTS EIIC type-2" evidence="10">
    <location>
        <begin position="18"/>
        <end position="371"/>
    </location>
</feature>
<keyword evidence="8 9" id="KW-0472">Membrane</keyword>
<dbReference type="PATRIC" id="fig|1132509.6.peg.591"/>
<evidence type="ECO:0000259" key="10">
    <source>
        <dbReference type="PROSITE" id="PS51104"/>
    </source>
</evidence>
<dbReference type="AlphaFoldDB" id="M0M6E8"/>
<comment type="subcellular location">
    <subcellularLocation>
        <location evidence="1">Cell inner membrane</location>
        <topology evidence="1">Multi-pass membrane protein</topology>
    </subcellularLocation>
</comment>
<protein>
    <submittedName>
        <fullName evidence="11">Sugar phosphotransferase system IIC component</fullName>
    </submittedName>
</protein>
<dbReference type="GO" id="GO:0005886">
    <property type="term" value="C:plasma membrane"/>
    <property type="evidence" value="ECO:0007669"/>
    <property type="project" value="UniProtKB-SubCell"/>
</dbReference>
<reference evidence="11 12" key="1">
    <citation type="journal article" date="2014" name="PLoS Genet.">
        <title>Phylogenetically driven sequencing of extremely halophilic archaea reveals strategies for static and dynamic osmo-response.</title>
        <authorList>
            <person name="Becker E.A."/>
            <person name="Seitzer P.M."/>
            <person name="Tritt A."/>
            <person name="Larsen D."/>
            <person name="Krusor M."/>
            <person name="Yao A.I."/>
            <person name="Wu D."/>
            <person name="Madern D."/>
            <person name="Eisen J.A."/>
            <person name="Darling A.E."/>
            <person name="Facciotti M.T."/>
        </authorList>
    </citation>
    <scope>NUCLEOTIDE SEQUENCE [LARGE SCALE GENOMIC DNA]</scope>
    <source>
        <strain evidence="11 12">100A6</strain>
    </source>
</reference>
<proteinExistence type="predicted"/>
<dbReference type="GO" id="GO:0008982">
    <property type="term" value="F:protein-N(PI)-phosphohistidine-sugar phosphotransferase activity"/>
    <property type="evidence" value="ECO:0007669"/>
    <property type="project" value="InterPro"/>
</dbReference>
<evidence type="ECO:0000256" key="2">
    <source>
        <dbReference type="ARBA" id="ARBA00022448"/>
    </source>
</evidence>
<dbReference type="PANTHER" id="PTHR30505:SF0">
    <property type="entry name" value="FRUCTOSE-LIKE PTS SYSTEM EIIBC COMPONENT-RELATED"/>
    <property type="match status" value="1"/>
</dbReference>
<feature type="transmembrane region" description="Helical" evidence="9">
    <location>
        <begin position="29"/>
        <end position="51"/>
    </location>
</feature>
<keyword evidence="11" id="KW-0808">Transferase</keyword>